<proteinExistence type="predicted"/>
<dbReference type="InterPro" id="IPR016024">
    <property type="entry name" value="ARM-type_fold"/>
</dbReference>
<evidence type="ECO:0000256" key="1">
    <source>
        <dbReference type="SAM" id="MobiDB-lite"/>
    </source>
</evidence>
<dbReference type="EMBL" id="VJMJ01000162">
    <property type="protein sequence ID" value="KAF0729698.1"/>
    <property type="molecule type" value="Genomic_DNA"/>
</dbReference>
<dbReference type="AlphaFoldDB" id="A0A6G0WQH9"/>
<dbReference type="InterPro" id="IPR019399">
    <property type="entry name" value="Parkin_co-regulated_protein"/>
</dbReference>
<feature type="compositionally biased region" description="Basic and acidic residues" evidence="1">
    <location>
        <begin position="9"/>
        <end position="30"/>
    </location>
</feature>
<comment type="caution">
    <text evidence="2">The sequence shown here is derived from an EMBL/GenBank/DDBJ whole genome shotgun (WGS) entry which is preliminary data.</text>
</comment>
<sequence length="255" mass="28426">MKKGSNQVEKPRSAPREVEKPRSAPREGSRARQCISRSDKDEPKSNQPNNQKEIVNAGSTAMKKPSQTLHKHKQADPWSTKKSYKTNFSAAYAAGKIPCRINHGGIKNHLQWNETPEEMDYNPLLVTCCEGFLETDHPFVFLARQGFLDLMNANGAYDKVRPLLGLLIPPIRAALMSPDDDVITTALQAIRLIVEAVGNDMNVHLAKLIQQIHRKYTNKALKGPIDTTLAALERHGGTEALRIIRTKIPTYVSLS</sequence>
<dbReference type="PANTHER" id="PTHR21207">
    <property type="entry name" value="PARKIN COREGULATED GENE PROTEIN PARK2 COREGULATED"/>
    <property type="match status" value="1"/>
</dbReference>
<dbReference type="InterPro" id="IPR011989">
    <property type="entry name" value="ARM-like"/>
</dbReference>
<dbReference type="Proteomes" id="UP000481153">
    <property type="component" value="Unassembled WGS sequence"/>
</dbReference>
<evidence type="ECO:0000313" key="3">
    <source>
        <dbReference type="EMBL" id="KAF0729701.1"/>
    </source>
</evidence>
<evidence type="ECO:0000313" key="4">
    <source>
        <dbReference type="Proteomes" id="UP000481153"/>
    </source>
</evidence>
<dbReference type="EMBL" id="VJMJ01000162">
    <property type="protein sequence ID" value="KAF0729701.1"/>
    <property type="molecule type" value="Genomic_DNA"/>
</dbReference>
<evidence type="ECO:0008006" key="5">
    <source>
        <dbReference type="Google" id="ProtNLM"/>
    </source>
</evidence>
<accession>A0A6G0WQH9</accession>
<feature type="region of interest" description="Disordered" evidence="1">
    <location>
        <begin position="1"/>
        <end position="81"/>
    </location>
</feature>
<reference evidence="2 4" key="1">
    <citation type="submission" date="2019-07" db="EMBL/GenBank/DDBJ databases">
        <title>Genomics analysis of Aphanomyces spp. identifies a new class of oomycete effector associated with host adaptation.</title>
        <authorList>
            <person name="Gaulin E."/>
        </authorList>
    </citation>
    <scope>NUCLEOTIDE SEQUENCE [LARGE SCALE GENOMIC DNA]</scope>
    <source>
        <strain evidence="2 4">ATCC 201684</strain>
    </source>
</reference>
<organism evidence="2 4">
    <name type="scientific">Aphanomyces euteiches</name>
    <dbReference type="NCBI Taxonomy" id="100861"/>
    <lineage>
        <taxon>Eukaryota</taxon>
        <taxon>Sar</taxon>
        <taxon>Stramenopiles</taxon>
        <taxon>Oomycota</taxon>
        <taxon>Saprolegniomycetes</taxon>
        <taxon>Saprolegniales</taxon>
        <taxon>Verrucalvaceae</taxon>
        <taxon>Aphanomyces</taxon>
    </lineage>
</organism>
<dbReference type="SUPFAM" id="SSF48371">
    <property type="entry name" value="ARM repeat"/>
    <property type="match status" value="1"/>
</dbReference>
<gene>
    <name evidence="2" type="ORF">Ae201684_012758</name>
    <name evidence="3" type="ORF">Ae201684_012761</name>
</gene>
<protein>
    <recommendedName>
        <fullName evidence="5">PACRG-like protein</fullName>
    </recommendedName>
</protein>
<feature type="compositionally biased region" description="Polar residues" evidence="1">
    <location>
        <begin position="45"/>
        <end position="59"/>
    </location>
</feature>
<keyword evidence="4" id="KW-1185">Reference proteome</keyword>
<name>A0A6G0WQH9_9STRA</name>
<dbReference type="Pfam" id="PF10274">
    <property type="entry name" value="ParcG"/>
    <property type="match status" value="1"/>
</dbReference>
<dbReference type="PANTHER" id="PTHR21207:SF1">
    <property type="entry name" value="PACRG-LIKE PROTEIN"/>
    <property type="match status" value="1"/>
</dbReference>
<evidence type="ECO:0000313" key="2">
    <source>
        <dbReference type="EMBL" id="KAF0729698.1"/>
    </source>
</evidence>
<dbReference type="Gene3D" id="1.25.10.10">
    <property type="entry name" value="Leucine-rich Repeat Variant"/>
    <property type="match status" value="1"/>
</dbReference>